<dbReference type="EMBL" id="SNZR01000011">
    <property type="protein sequence ID" value="TDR94974.1"/>
    <property type="molecule type" value="Genomic_DNA"/>
</dbReference>
<evidence type="ECO:0000313" key="3">
    <source>
        <dbReference type="EMBL" id="TDR94974.1"/>
    </source>
</evidence>
<comment type="subcellular location">
    <subcellularLocation>
        <location evidence="1">Secreted</location>
    </subcellularLocation>
</comment>
<dbReference type="GO" id="GO:0005509">
    <property type="term" value="F:calcium ion binding"/>
    <property type="evidence" value="ECO:0007669"/>
    <property type="project" value="InterPro"/>
</dbReference>
<dbReference type="InterPro" id="IPR024079">
    <property type="entry name" value="MetalloPept_cat_dom_sf"/>
</dbReference>
<sequence>MAQVSDDETRTASWLNQPGSSLLDFDRMFGARGAADMSHWRAPVVDAHAVAVAVSEPGGAAPAADPQRDGATASVGLTGDARIDGLLSLVKWADGTITYAFPENSTDFESGYPSNNPNLGFGQLTVAQQAVYHNALNTSTVTTGPGGGLFTAVEGFTNLGITSLFPTGNATLRAAYSTDPGSSAYAYYPSTNFYGGDAWYGTNSPRNYQAPVLGGDAYRSTFHEIGHQLGLKHGHEGSNGNNTIVPDNYNSHEYTLMTYRSYVGHPGSGGYTNETYGHPQSWMMLDIAALQHMYGADFTHNGGSTTYTWSTTTGQMFVNGVGQGTPGANRIFLTIWDGNGNDTYDLSNYSSNLEIDLSPGGYSDFNSGQSAYIGGSSNAGYARGNVFNALQFNGDARSLIENAIGGSGNDTINGNAANNGLYGNAGNDSLYGYAGEDVLSGGAGEDYLKGGGGSDALYGGNDNDTLKGGGEADTLDGGAGIDTVTYDDSSAAVSIILGAGSAAGSGFGGTAQGDVLYNIENVTGSGYNDSLTGNALANVLNGGGGADTMTGGAGNDTYYVDDAGDRTIESAGQGTDLVIASITHTLANNVENLTLGGSSNINGFGNALANKILGNDGNNVLNGKTGADDMRGGLGNDTYYVDNAGDKTVEYGGGGTDRVISTITHTLAGNVENLTLTGTANINGTGNNLANIIAGNAGNNVLNGKAGADRMVGGAGNDTYYVDNAGDTAVEAANGGTDRVISTVSFTLGANVETLTLTGTGNLNGTGNATANTITGTVGNNVLNGKAGADRMVGGDGNDTYYVDNAGDLTVEYADGGTDRVLSTVSFTLSNYVENLTLTGSANINGTGNALANVIVGNSGNNVLKGGLGNDTLTGGAGNDTFHFDKAASSTNLDRILDFNVADDRIWLEDTVFTALDLGALDAAQFANISSASAVAGADQRILYNQSNGYLYYDADGGSAAGRVQIAWISNKAALTHADFFVV</sequence>
<dbReference type="InterPro" id="IPR011049">
    <property type="entry name" value="Serralysin-like_metalloprot_C"/>
</dbReference>
<proteinExistence type="predicted"/>
<evidence type="ECO:0000313" key="4">
    <source>
        <dbReference type="Proteomes" id="UP000295122"/>
    </source>
</evidence>
<dbReference type="SUPFAM" id="SSF51120">
    <property type="entry name" value="beta-Roll"/>
    <property type="match status" value="4"/>
</dbReference>
<dbReference type="InterPro" id="IPR018511">
    <property type="entry name" value="Hemolysin-typ_Ca-bd_CS"/>
</dbReference>
<dbReference type="SUPFAM" id="SSF55486">
    <property type="entry name" value="Metalloproteases ('zincins'), catalytic domain"/>
    <property type="match status" value="1"/>
</dbReference>
<dbReference type="PANTHER" id="PTHR38340">
    <property type="entry name" value="S-LAYER PROTEIN"/>
    <property type="match status" value="1"/>
</dbReference>
<evidence type="ECO:0000256" key="2">
    <source>
        <dbReference type="ARBA" id="ARBA00022525"/>
    </source>
</evidence>
<keyword evidence="2" id="KW-0964">Secreted</keyword>
<gene>
    <name evidence="3" type="ORF">EV668_2266</name>
</gene>
<protein>
    <submittedName>
        <fullName evidence="3">Ca2+-binding RTX toxin-like protein</fullName>
    </submittedName>
</protein>
<dbReference type="Proteomes" id="UP000295122">
    <property type="component" value="Unassembled WGS sequence"/>
</dbReference>
<dbReference type="PROSITE" id="PS00330">
    <property type="entry name" value="HEMOLYSIN_CALCIUM"/>
    <property type="match status" value="3"/>
</dbReference>
<dbReference type="Gene3D" id="3.40.390.10">
    <property type="entry name" value="Collagenase (Catalytic Domain)"/>
    <property type="match status" value="1"/>
</dbReference>
<organism evidence="3 4">
    <name type="scientific">Enterovirga rhinocerotis</name>
    <dbReference type="NCBI Taxonomy" id="1339210"/>
    <lineage>
        <taxon>Bacteria</taxon>
        <taxon>Pseudomonadati</taxon>
        <taxon>Pseudomonadota</taxon>
        <taxon>Alphaproteobacteria</taxon>
        <taxon>Hyphomicrobiales</taxon>
        <taxon>Methylobacteriaceae</taxon>
        <taxon>Enterovirga</taxon>
    </lineage>
</organism>
<dbReference type="RefSeq" id="WP_133769822.1">
    <property type="nucleotide sequence ID" value="NZ_SNZR01000011.1"/>
</dbReference>
<name>A0A4R7C8J7_9HYPH</name>
<dbReference type="Gene3D" id="2.150.10.10">
    <property type="entry name" value="Serralysin-like metalloprotease, C-terminal"/>
    <property type="match status" value="5"/>
</dbReference>
<keyword evidence="4" id="KW-1185">Reference proteome</keyword>
<dbReference type="OrthoDB" id="223957at2"/>
<dbReference type="InterPro" id="IPR050557">
    <property type="entry name" value="RTX_toxin/Mannuronan_C5-epim"/>
</dbReference>
<dbReference type="GO" id="GO:0008237">
    <property type="term" value="F:metallopeptidase activity"/>
    <property type="evidence" value="ECO:0007669"/>
    <property type="project" value="InterPro"/>
</dbReference>
<evidence type="ECO:0000256" key="1">
    <source>
        <dbReference type="ARBA" id="ARBA00004613"/>
    </source>
</evidence>
<dbReference type="InterPro" id="IPR034033">
    <property type="entry name" value="Serralysin-like"/>
</dbReference>
<dbReference type="CDD" id="cd04277">
    <property type="entry name" value="ZnMc_serralysin_like"/>
    <property type="match status" value="1"/>
</dbReference>
<dbReference type="GO" id="GO:0005576">
    <property type="term" value="C:extracellular region"/>
    <property type="evidence" value="ECO:0007669"/>
    <property type="project" value="UniProtKB-SubCell"/>
</dbReference>
<accession>A0A4R7C8J7</accession>
<dbReference type="Pfam" id="PF00353">
    <property type="entry name" value="HemolysinCabind"/>
    <property type="match status" value="7"/>
</dbReference>
<dbReference type="PANTHER" id="PTHR38340:SF1">
    <property type="entry name" value="S-LAYER PROTEIN"/>
    <property type="match status" value="1"/>
</dbReference>
<comment type="caution">
    <text evidence="3">The sequence shown here is derived from an EMBL/GenBank/DDBJ whole genome shotgun (WGS) entry which is preliminary data.</text>
</comment>
<dbReference type="PRINTS" id="PR00313">
    <property type="entry name" value="CABNDNGRPT"/>
</dbReference>
<dbReference type="InterPro" id="IPR001343">
    <property type="entry name" value="Hemolysn_Ca-bd"/>
</dbReference>
<reference evidence="3 4" key="1">
    <citation type="submission" date="2019-03" db="EMBL/GenBank/DDBJ databases">
        <title>Genomic Encyclopedia of Type Strains, Phase IV (KMG-IV): sequencing the most valuable type-strain genomes for metagenomic binning, comparative biology and taxonomic classification.</title>
        <authorList>
            <person name="Goeker M."/>
        </authorList>
    </citation>
    <scope>NUCLEOTIDE SEQUENCE [LARGE SCALE GENOMIC DNA]</scope>
    <source>
        <strain evidence="3 4">DSM 25903</strain>
    </source>
</reference>
<dbReference type="AlphaFoldDB" id="A0A4R7C8J7"/>